<evidence type="ECO:0000256" key="1">
    <source>
        <dbReference type="ARBA" id="ARBA00004141"/>
    </source>
</evidence>
<dbReference type="Gene3D" id="3.10.580.10">
    <property type="entry name" value="CBS-domain"/>
    <property type="match status" value="1"/>
</dbReference>
<keyword evidence="8" id="KW-0129">CBS domain</keyword>
<dbReference type="InterPro" id="IPR046342">
    <property type="entry name" value="CBS_dom_sf"/>
</dbReference>
<dbReference type="PROSITE" id="PS51371">
    <property type="entry name" value="CBS"/>
    <property type="match status" value="1"/>
</dbReference>
<dbReference type="Pfam" id="PF01769">
    <property type="entry name" value="MgtE"/>
    <property type="match status" value="1"/>
</dbReference>
<reference evidence="11" key="1">
    <citation type="submission" date="2016-04" db="EMBL/GenBank/DDBJ databases">
        <authorList>
            <person name="Evans L.H."/>
            <person name="Alamgir A."/>
            <person name="Owens N."/>
            <person name="Weber N.D."/>
            <person name="Virtaneva K."/>
            <person name="Barbian K."/>
            <person name="Babar A."/>
            <person name="Rosenke K."/>
        </authorList>
    </citation>
    <scope>NUCLEOTIDE SEQUENCE</scope>
    <source>
        <strain evidence="11">86</strain>
    </source>
</reference>
<feature type="domain" description="CBS" evidence="10">
    <location>
        <begin position="236"/>
        <end position="294"/>
    </location>
</feature>
<evidence type="ECO:0000256" key="7">
    <source>
        <dbReference type="ARBA" id="ARBA00023136"/>
    </source>
</evidence>
<dbReference type="InterPro" id="IPR038076">
    <property type="entry name" value="MgtE_N_sf"/>
</dbReference>
<dbReference type="AlphaFoldDB" id="A0A212KMM2"/>
<accession>A0A212KMM2</accession>
<dbReference type="PANTHER" id="PTHR43773:SF1">
    <property type="entry name" value="MAGNESIUM TRANSPORTER MGTE"/>
    <property type="match status" value="1"/>
</dbReference>
<comment type="function">
    <text evidence="9">Acts as a magnesium transporter.</text>
</comment>
<keyword evidence="3 9" id="KW-0813">Transport</keyword>
<keyword evidence="9" id="KW-1003">Cell membrane</keyword>
<dbReference type="GO" id="GO:0046872">
    <property type="term" value="F:metal ion binding"/>
    <property type="evidence" value="ECO:0007669"/>
    <property type="project" value="UniProtKB-KW"/>
</dbReference>
<dbReference type="Pfam" id="PF03448">
    <property type="entry name" value="MgtE_N"/>
    <property type="match status" value="1"/>
</dbReference>
<dbReference type="Gene3D" id="1.10.357.20">
    <property type="entry name" value="SLC41 divalent cation transporters, integral membrane domain"/>
    <property type="match status" value="1"/>
</dbReference>
<dbReference type="InterPro" id="IPR036739">
    <property type="entry name" value="SLC41_membr_dom_sf"/>
</dbReference>
<protein>
    <recommendedName>
        <fullName evidence="9">Magnesium transporter MgtE</fullName>
    </recommendedName>
</protein>
<keyword evidence="6 9" id="KW-1133">Transmembrane helix</keyword>
<feature type="transmembrane region" description="Helical" evidence="9">
    <location>
        <begin position="456"/>
        <end position="479"/>
    </location>
</feature>
<dbReference type="PANTHER" id="PTHR43773">
    <property type="entry name" value="MAGNESIUM TRANSPORTER MGTE"/>
    <property type="match status" value="1"/>
</dbReference>
<feature type="transmembrane region" description="Helical" evidence="9">
    <location>
        <begin position="391"/>
        <end position="412"/>
    </location>
</feature>
<evidence type="ECO:0000256" key="2">
    <source>
        <dbReference type="ARBA" id="ARBA00009749"/>
    </source>
</evidence>
<dbReference type="NCBIfam" id="TIGR00400">
    <property type="entry name" value="mgtE"/>
    <property type="match status" value="1"/>
</dbReference>
<dbReference type="Pfam" id="PF00571">
    <property type="entry name" value="CBS"/>
    <property type="match status" value="1"/>
</dbReference>
<dbReference type="GO" id="GO:0015095">
    <property type="term" value="F:magnesium ion transmembrane transporter activity"/>
    <property type="evidence" value="ECO:0007669"/>
    <property type="project" value="UniProtKB-UniRule"/>
</dbReference>
<dbReference type="InterPro" id="IPR006667">
    <property type="entry name" value="SLC41_membr_dom"/>
</dbReference>
<evidence type="ECO:0000256" key="8">
    <source>
        <dbReference type="PROSITE-ProRule" id="PRU00703"/>
    </source>
</evidence>
<dbReference type="SMART" id="SM00924">
    <property type="entry name" value="MgtE_N"/>
    <property type="match status" value="1"/>
</dbReference>
<evidence type="ECO:0000256" key="3">
    <source>
        <dbReference type="ARBA" id="ARBA00022448"/>
    </source>
</evidence>
<dbReference type="Gene3D" id="1.25.60.10">
    <property type="entry name" value="MgtE N-terminal domain-like"/>
    <property type="match status" value="1"/>
</dbReference>
<comment type="subcellular location">
    <subcellularLocation>
        <location evidence="9">Cell membrane</location>
        <topology evidence="9">Multi-pass membrane protein</topology>
    </subcellularLocation>
    <subcellularLocation>
        <location evidence="1">Membrane</location>
        <topology evidence="1">Multi-pass membrane protein</topology>
    </subcellularLocation>
</comment>
<gene>
    <name evidence="11" type="ORF">KL86APRO_30410</name>
</gene>
<organism evidence="11">
    <name type="scientific">uncultured Alphaproteobacteria bacterium</name>
    <dbReference type="NCBI Taxonomy" id="91750"/>
    <lineage>
        <taxon>Bacteria</taxon>
        <taxon>Pseudomonadati</taxon>
        <taxon>Pseudomonadota</taxon>
        <taxon>Alphaproteobacteria</taxon>
        <taxon>environmental samples</taxon>
    </lineage>
</organism>
<evidence type="ECO:0000256" key="6">
    <source>
        <dbReference type="ARBA" id="ARBA00022989"/>
    </source>
</evidence>
<feature type="transmembrane region" description="Helical" evidence="9">
    <location>
        <begin position="317"/>
        <end position="337"/>
    </location>
</feature>
<dbReference type="EMBL" id="FLUO01000003">
    <property type="protein sequence ID" value="SBW12919.1"/>
    <property type="molecule type" value="Genomic_DNA"/>
</dbReference>
<comment type="subunit">
    <text evidence="9">Homodimer.</text>
</comment>
<dbReference type="CDD" id="cd04606">
    <property type="entry name" value="CBS_pair_Mg_transporter"/>
    <property type="match status" value="1"/>
</dbReference>
<dbReference type="InterPro" id="IPR006669">
    <property type="entry name" value="MgtE_transporter"/>
</dbReference>
<dbReference type="SUPFAM" id="SSF54631">
    <property type="entry name" value="CBS-domain pair"/>
    <property type="match status" value="1"/>
</dbReference>
<proteinExistence type="inferred from homology"/>
<keyword evidence="4 9" id="KW-0812">Transmembrane</keyword>
<keyword evidence="9" id="KW-0479">Metal-binding</keyword>
<evidence type="ECO:0000313" key="11">
    <source>
        <dbReference type="EMBL" id="SBW12919.1"/>
    </source>
</evidence>
<sequence length="480" mass="51907">MTAEQPPKTSPETETVAEIEARAAALDIEDAFPDENFTDVLLRLISEAIAEGDMARARELLLDQHYADAADILDRMQPDDRAQLVLALGKDIDPDILPALDEEVRDQVVGVLGVQGIAAAVEAMDSDDAVAVIEQLDDDERRRVIQALPAENRAVIEQALAYPEYSAGRMMQREMIAVPEFWTVGDTLKYIQTTADELPDEFYEVFVVDLRHHPIGRVSTARLLRAAPETPIREIVDADVEPVPAAMDREEVAMTFRDRDWVSAMVVDADGRLIGRITVDDIVDVIDEEAEDDMLRLGGVSDSDIFRAVWGTVRARFTWLLINLGTAMLAASVIGLFEGTIEKMVALAVLMPVVAGMGGNAGTQTLTVTVRALAMKELTPGNARRVIGKELAVGLTNGLVFACLAGTISYVWFGQATIGVVLGCAMVINLTIAALVGILVPLALDRFKVDPAVASGVFLTAITDSLGFFAFLGLATAFLL</sequence>
<evidence type="ECO:0000256" key="9">
    <source>
        <dbReference type="RuleBase" id="RU362011"/>
    </source>
</evidence>
<dbReference type="GO" id="GO:0005886">
    <property type="term" value="C:plasma membrane"/>
    <property type="evidence" value="ECO:0007669"/>
    <property type="project" value="UniProtKB-SubCell"/>
</dbReference>
<dbReference type="SUPFAM" id="SSF158791">
    <property type="entry name" value="MgtE N-terminal domain-like"/>
    <property type="match status" value="1"/>
</dbReference>
<evidence type="ECO:0000259" key="10">
    <source>
        <dbReference type="PROSITE" id="PS51371"/>
    </source>
</evidence>
<feature type="transmembrane region" description="Helical" evidence="9">
    <location>
        <begin position="418"/>
        <end position="444"/>
    </location>
</feature>
<name>A0A212KMM2_9PROT</name>
<keyword evidence="5 9" id="KW-0460">Magnesium</keyword>
<comment type="similarity">
    <text evidence="2 9">Belongs to the SLC41A transporter family.</text>
</comment>
<evidence type="ECO:0000256" key="5">
    <source>
        <dbReference type="ARBA" id="ARBA00022842"/>
    </source>
</evidence>
<dbReference type="InterPro" id="IPR006668">
    <property type="entry name" value="Mg_transptr_MgtE_intracell_dom"/>
</dbReference>
<keyword evidence="7 9" id="KW-0472">Membrane</keyword>
<evidence type="ECO:0000256" key="4">
    <source>
        <dbReference type="ARBA" id="ARBA00022692"/>
    </source>
</evidence>
<feature type="transmembrane region" description="Helical" evidence="9">
    <location>
        <begin position="349"/>
        <end position="370"/>
    </location>
</feature>
<dbReference type="InterPro" id="IPR000644">
    <property type="entry name" value="CBS_dom"/>
</dbReference>
<dbReference type="SUPFAM" id="SSF161093">
    <property type="entry name" value="MgtE membrane domain-like"/>
    <property type="match status" value="1"/>
</dbReference>